<sequence>MTLRYAVSDGIATITLDRPERHNAFTFEMIADWADALTRAQDDDDVRVVVLTGAGSAFCSGVDLDSLAEVEPTPLGKRAMLTRRIHKVAFAVEALDKPLLCAINGAAIGAGLDMALMCDIRFAGESARISEGYVKVGLVPGDGGCHYLPRLVGTARALELLWTGDVLSAAEALSYGIVSRVYPDEELMPQTLAFARRLADGPPVALGLIKRAVYQGLRANDLRTSLDLIASHMGVVTATADSAEAMAAFREKRKPTFTGR</sequence>
<dbReference type="GO" id="GO:0003824">
    <property type="term" value="F:catalytic activity"/>
    <property type="evidence" value="ECO:0007669"/>
    <property type="project" value="UniProtKB-ARBA"/>
</dbReference>
<protein>
    <submittedName>
        <fullName evidence="2">Enoyl-CoA hydratase/carnithine racemase</fullName>
    </submittedName>
</protein>
<dbReference type="SUPFAM" id="SSF52096">
    <property type="entry name" value="ClpP/crotonase"/>
    <property type="match status" value="1"/>
</dbReference>
<accession>A0A1C4YVR5</accession>
<dbReference type="Gene3D" id="3.90.226.10">
    <property type="entry name" value="2-enoyl-CoA Hydratase, Chain A, domain 1"/>
    <property type="match status" value="1"/>
</dbReference>
<dbReference type="EMBL" id="LT607411">
    <property type="protein sequence ID" value="SCF24764.1"/>
    <property type="molecule type" value="Genomic_DNA"/>
</dbReference>
<dbReference type="Proteomes" id="UP000198242">
    <property type="component" value="Chromosome I"/>
</dbReference>
<dbReference type="InterPro" id="IPR001753">
    <property type="entry name" value="Enoyl-CoA_hydra/iso"/>
</dbReference>
<evidence type="ECO:0000256" key="1">
    <source>
        <dbReference type="ARBA" id="ARBA00005254"/>
    </source>
</evidence>
<gene>
    <name evidence="2" type="ORF">GA0074695_4758</name>
</gene>
<organism evidence="2 3">
    <name type="scientific">Micromonospora viridifaciens</name>
    <dbReference type="NCBI Taxonomy" id="1881"/>
    <lineage>
        <taxon>Bacteria</taxon>
        <taxon>Bacillati</taxon>
        <taxon>Actinomycetota</taxon>
        <taxon>Actinomycetes</taxon>
        <taxon>Micromonosporales</taxon>
        <taxon>Micromonosporaceae</taxon>
        <taxon>Micromonospora</taxon>
    </lineage>
</organism>
<comment type="similarity">
    <text evidence="1">Belongs to the enoyl-CoA hydratase/isomerase family.</text>
</comment>
<evidence type="ECO:0000313" key="3">
    <source>
        <dbReference type="Proteomes" id="UP000198242"/>
    </source>
</evidence>
<proteinExistence type="inferred from homology"/>
<dbReference type="Pfam" id="PF00378">
    <property type="entry name" value="ECH_1"/>
    <property type="match status" value="1"/>
</dbReference>
<dbReference type="CDD" id="cd06558">
    <property type="entry name" value="crotonase-like"/>
    <property type="match status" value="1"/>
</dbReference>
<keyword evidence="3" id="KW-1185">Reference proteome</keyword>
<dbReference type="InterPro" id="IPR014748">
    <property type="entry name" value="Enoyl-CoA_hydra_C"/>
</dbReference>
<dbReference type="Gene3D" id="1.10.12.10">
    <property type="entry name" value="Lyase 2-enoyl-coa Hydratase, Chain A, domain 2"/>
    <property type="match status" value="1"/>
</dbReference>
<dbReference type="RefSeq" id="WP_089008208.1">
    <property type="nucleotide sequence ID" value="NZ_LT607411.1"/>
</dbReference>
<dbReference type="OrthoDB" id="9777711at2"/>
<dbReference type="PANTHER" id="PTHR43459:SF1">
    <property type="entry name" value="EG:BACN32G11.4 PROTEIN"/>
    <property type="match status" value="1"/>
</dbReference>
<evidence type="ECO:0000313" key="2">
    <source>
        <dbReference type="EMBL" id="SCF24764.1"/>
    </source>
</evidence>
<name>A0A1C4YVR5_MICVI</name>
<dbReference type="AlphaFoldDB" id="A0A1C4YVR5"/>
<reference evidence="3" key="1">
    <citation type="submission" date="2016-06" db="EMBL/GenBank/DDBJ databases">
        <authorList>
            <person name="Varghese N."/>
            <person name="Submissions Spin"/>
        </authorList>
    </citation>
    <scope>NUCLEOTIDE SEQUENCE [LARGE SCALE GENOMIC DNA]</scope>
    <source>
        <strain evidence="3">DSM 43909</strain>
    </source>
</reference>
<dbReference type="InterPro" id="IPR029045">
    <property type="entry name" value="ClpP/crotonase-like_dom_sf"/>
</dbReference>
<dbReference type="PANTHER" id="PTHR43459">
    <property type="entry name" value="ENOYL-COA HYDRATASE"/>
    <property type="match status" value="1"/>
</dbReference>